<dbReference type="Proteomes" id="UP000053599">
    <property type="component" value="Unassembled WGS sequence"/>
</dbReference>
<gene>
    <name evidence="2" type="ORF">PV11_00738</name>
</gene>
<dbReference type="AlphaFoldDB" id="A0A0D1YQL2"/>
<dbReference type="HOGENOM" id="CLU_1372234_0_0_1"/>
<evidence type="ECO:0000313" key="3">
    <source>
        <dbReference type="Proteomes" id="UP000053599"/>
    </source>
</evidence>
<feature type="compositionally biased region" description="Polar residues" evidence="1">
    <location>
        <begin position="177"/>
        <end position="187"/>
    </location>
</feature>
<dbReference type="EMBL" id="KN846951">
    <property type="protein sequence ID" value="KIV84997.1"/>
    <property type="molecule type" value="Genomic_DNA"/>
</dbReference>
<evidence type="ECO:0000256" key="1">
    <source>
        <dbReference type="SAM" id="MobiDB-lite"/>
    </source>
</evidence>
<evidence type="ECO:0000313" key="2">
    <source>
        <dbReference type="EMBL" id="KIV84997.1"/>
    </source>
</evidence>
<organism evidence="2 3">
    <name type="scientific">Exophiala sideris</name>
    <dbReference type="NCBI Taxonomy" id="1016849"/>
    <lineage>
        <taxon>Eukaryota</taxon>
        <taxon>Fungi</taxon>
        <taxon>Dikarya</taxon>
        <taxon>Ascomycota</taxon>
        <taxon>Pezizomycotina</taxon>
        <taxon>Eurotiomycetes</taxon>
        <taxon>Chaetothyriomycetidae</taxon>
        <taxon>Chaetothyriales</taxon>
        <taxon>Herpotrichiellaceae</taxon>
        <taxon>Exophiala</taxon>
    </lineage>
</organism>
<reference evidence="2 3" key="1">
    <citation type="submission" date="2015-01" db="EMBL/GenBank/DDBJ databases">
        <title>The Genome Sequence of Exophiala sideris CBS121828.</title>
        <authorList>
            <consortium name="The Broad Institute Genomics Platform"/>
            <person name="Cuomo C."/>
            <person name="de Hoog S."/>
            <person name="Gorbushina A."/>
            <person name="Stielow B."/>
            <person name="Teixiera M."/>
            <person name="Abouelleil A."/>
            <person name="Chapman S.B."/>
            <person name="Priest M."/>
            <person name="Young S.K."/>
            <person name="Wortman J."/>
            <person name="Nusbaum C."/>
            <person name="Birren B."/>
        </authorList>
    </citation>
    <scope>NUCLEOTIDE SEQUENCE [LARGE SCALE GENOMIC DNA]</scope>
    <source>
        <strain evidence="2 3">CBS 121828</strain>
    </source>
</reference>
<sequence>MGDYLYRGPAHATVNTGGIDDDRGNPFVEGNNIDVCNQYHQDLYDTLNANAKGRYSKMLKLVRAQQLMVARDPNDLTQFPFANDWCAWAPQTERQKTRDGCVAYLHSAKRIPLRMAAPLNQWTTPSQPTQGVQFTSVDEVVQSSERIPGRGSTCSATVTTEKLLDMASKLKAHASPVAQTGPRQSNAPHLLICSPDGKR</sequence>
<accession>A0A0D1YQL2</accession>
<proteinExistence type="predicted"/>
<name>A0A0D1YQL2_9EURO</name>
<protein>
    <submittedName>
        <fullName evidence="2">Uncharacterized protein</fullName>
    </submittedName>
</protein>
<feature type="region of interest" description="Disordered" evidence="1">
    <location>
        <begin position="174"/>
        <end position="199"/>
    </location>
</feature>